<gene>
    <name evidence="7" type="ordered locus">NE1212</name>
</gene>
<keyword evidence="8" id="KW-1185">Reference proteome</keyword>
<evidence type="ECO:0000313" key="8">
    <source>
        <dbReference type="Proteomes" id="UP000001416"/>
    </source>
</evidence>
<dbReference type="InterPro" id="IPR050306">
    <property type="entry name" value="PfkB_Carbo_kinase"/>
</dbReference>
<dbReference type="GeneID" id="87104392"/>
<evidence type="ECO:0000256" key="1">
    <source>
        <dbReference type="ARBA" id="ARBA00010688"/>
    </source>
</evidence>
<evidence type="ECO:0000256" key="4">
    <source>
        <dbReference type="ARBA" id="ARBA00022777"/>
    </source>
</evidence>
<reference evidence="7 8" key="1">
    <citation type="journal article" date="2003" name="J. Bacteriol.">
        <title>Complete genome sequence of the ammonia-oxidizing bacterium and obligate chemolithoautotroph Nitrosomonas europaea.</title>
        <authorList>
            <person name="Chain P."/>
            <person name="Lamerdin J."/>
            <person name="Larimer F."/>
            <person name="Regala W."/>
            <person name="Land M."/>
            <person name="Hauser L."/>
            <person name="Hooper A."/>
            <person name="Klotz M."/>
            <person name="Norton J."/>
            <person name="Sayavedra-Soto L."/>
            <person name="Arciero D."/>
            <person name="Hommes N."/>
            <person name="Whittaker M."/>
            <person name="Arp D."/>
        </authorList>
    </citation>
    <scope>NUCLEOTIDE SEQUENCE [LARGE SCALE GENOMIC DNA]</scope>
    <source>
        <strain evidence="8">ATCC 19718 / CIP 103999 / KCTC 2705 / NBRC 14298</strain>
    </source>
</reference>
<dbReference type="InterPro" id="IPR029056">
    <property type="entry name" value="Ribokinase-like"/>
</dbReference>
<dbReference type="InterPro" id="IPR002173">
    <property type="entry name" value="Carboh/pur_kinase_PfkB_CS"/>
</dbReference>
<dbReference type="InterPro" id="IPR011611">
    <property type="entry name" value="PfkB_dom"/>
</dbReference>
<dbReference type="OrthoDB" id="9779730at2"/>
<keyword evidence="5" id="KW-0067">ATP-binding</keyword>
<name>Q82V86_NITEU</name>
<protein>
    <submittedName>
        <fullName evidence="7">PfkB family of carbohydrate kinases</fullName>
        <ecNumber evidence="7">2.7.1.4</ecNumber>
    </submittedName>
</protein>
<dbReference type="AlphaFoldDB" id="Q82V86"/>
<dbReference type="PANTHER" id="PTHR43085:SF1">
    <property type="entry name" value="PSEUDOURIDINE KINASE-RELATED"/>
    <property type="match status" value="1"/>
</dbReference>
<dbReference type="PhylomeDB" id="Q82V86"/>
<proteinExistence type="inferred from homology"/>
<dbReference type="eggNOG" id="COG0524">
    <property type="taxonomic scope" value="Bacteria"/>
</dbReference>
<evidence type="ECO:0000256" key="3">
    <source>
        <dbReference type="ARBA" id="ARBA00022741"/>
    </source>
</evidence>
<dbReference type="GO" id="GO:0008865">
    <property type="term" value="F:fructokinase activity"/>
    <property type="evidence" value="ECO:0007669"/>
    <property type="project" value="UniProtKB-EC"/>
</dbReference>
<dbReference type="Proteomes" id="UP000001416">
    <property type="component" value="Chromosome"/>
</dbReference>
<dbReference type="KEGG" id="neu:NE1212"/>
<keyword evidence="4 7" id="KW-0418">Kinase</keyword>
<keyword evidence="3" id="KW-0547">Nucleotide-binding</keyword>
<dbReference type="Pfam" id="PF00294">
    <property type="entry name" value="PfkB"/>
    <property type="match status" value="1"/>
</dbReference>
<accession>Q82V86</accession>
<keyword evidence="2 7" id="KW-0808">Transferase</keyword>
<sequence>MSIDSYSTLTKRNVILFGEALADIFPDGPVMGGAPLNVSCHLQAFGLHPMLITRTGTDELHRKLIRLMRNAGMTISGIQSDPHYPTGQVLIKPGENWYGHQFEILENQAYDFIDPVTAATAASSIEPDLVYFGTLAQRSRLSGSALETIFRYTPQTPRLLDINLRKPWYTRDTVRYSLTRADHVKVNEDELIELPGLLNLHTRDPRDTASRLIEEFQLHTLLVTCGAEGAWLLDQSGNEAETPGITDITVIDTVGAGDGFSAVFILGMLLGWPETLTLERANRFAAALCGIRGAIPESSEFYSPFLKDWGMIN</sequence>
<evidence type="ECO:0000256" key="5">
    <source>
        <dbReference type="ARBA" id="ARBA00022840"/>
    </source>
</evidence>
<dbReference type="PROSITE" id="PS00583">
    <property type="entry name" value="PFKB_KINASES_1"/>
    <property type="match status" value="1"/>
</dbReference>
<dbReference type="RefSeq" id="WP_011111800.1">
    <property type="nucleotide sequence ID" value="NC_004757.1"/>
</dbReference>
<dbReference type="Gene3D" id="3.40.1190.20">
    <property type="match status" value="1"/>
</dbReference>
<dbReference type="STRING" id="228410.NE1212"/>
<comment type="similarity">
    <text evidence="1">Belongs to the carbohydrate kinase PfkB family.</text>
</comment>
<dbReference type="EMBL" id="AL954747">
    <property type="protein sequence ID" value="CAD85123.1"/>
    <property type="molecule type" value="Genomic_DNA"/>
</dbReference>
<dbReference type="CDD" id="cd01167">
    <property type="entry name" value="bac_FRK"/>
    <property type="match status" value="1"/>
</dbReference>
<dbReference type="GO" id="GO:0005524">
    <property type="term" value="F:ATP binding"/>
    <property type="evidence" value="ECO:0007669"/>
    <property type="project" value="UniProtKB-KW"/>
</dbReference>
<dbReference type="HOGENOM" id="CLU_027634_6_3_4"/>
<evidence type="ECO:0000259" key="6">
    <source>
        <dbReference type="Pfam" id="PF00294"/>
    </source>
</evidence>
<dbReference type="SUPFAM" id="SSF53613">
    <property type="entry name" value="Ribokinase-like"/>
    <property type="match status" value="1"/>
</dbReference>
<organism evidence="7 8">
    <name type="scientific">Nitrosomonas europaea (strain ATCC 19718 / CIP 103999 / KCTC 2705 / NBRC 14298)</name>
    <dbReference type="NCBI Taxonomy" id="228410"/>
    <lineage>
        <taxon>Bacteria</taxon>
        <taxon>Pseudomonadati</taxon>
        <taxon>Pseudomonadota</taxon>
        <taxon>Betaproteobacteria</taxon>
        <taxon>Nitrosomonadales</taxon>
        <taxon>Nitrosomonadaceae</taxon>
        <taxon>Nitrosomonas</taxon>
    </lineage>
</organism>
<feature type="domain" description="Carbohydrate kinase PfkB" evidence="6">
    <location>
        <begin position="31"/>
        <end position="296"/>
    </location>
</feature>
<dbReference type="PANTHER" id="PTHR43085">
    <property type="entry name" value="HEXOKINASE FAMILY MEMBER"/>
    <property type="match status" value="1"/>
</dbReference>
<dbReference type="EC" id="2.7.1.4" evidence="7"/>
<evidence type="ECO:0000256" key="2">
    <source>
        <dbReference type="ARBA" id="ARBA00022679"/>
    </source>
</evidence>
<evidence type="ECO:0000313" key="7">
    <source>
        <dbReference type="EMBL" id="CAD85123.1"/>
    </source>
</evidence>